<dbReference type="GO" id="GO:0030870">
    <property type="term" value="C:Mre11 complex"/>
    <property type="evidence" value="ECO:0007669"/>
    <property type="project" value="TreeGrafter"/>
</dbReference>
<dbReference type="Proteomes" id="UP000265618">
    <property type="component" value="Unassembled WGS sequence"/>
</dbReference>
<dbReference type="GO" id="GO:0000722">
    <property type="term" value="P:telomere maintenance via recombination"/>
    <property type="evidence" value="ECO:0007669"/>
    <property type="project" value="TreeGrafter"/>
</dbReference>
<keyword evidence="2" id="KW-1185">Reference proteome</keyword>
<comment type="caution">
    <text evidence="1">The sequence shown here is derived from an EMBL/GenBank/DDBJ whole genome shotgun (WGS) entry which is preliminary data.</text>
</comment>
<dbReference type="Gene3D" id="3.40.50.300">
    <property type="entry name" value="P-loop containing nucleotide triphosphate hydrolases"/>
    <property type="match status" value="1"/>
</dbReference>
<evidence type="ECO:0000313" key="2">
    <source>
        <dbReference type="Proteomes" id="UP000265618"/>
    </source>
</evidence>
<dbReference type="GO" id="GO:0051880">
    <property type="term" value="F:G-quadruplex DNA binding"/>
    <property type="evidence" value="ECO:0007669"/>
    <property type="project" value="TreeGrafter"/>
</dbReference>
<dbReference type="EMBL" id="BDIP01000582">
    <property type="protein sequence ID" value="GIQ82070.1"/>
    <property type="molecule type" value="Genomic_DNA"/>
</dbReference>
<evidence type="ECO:0000313" key="1">
    <source>
        <dbReference type="EMBL" id="GIQ82070.1"/>
    </source>
</evidence>
<dbReference type="GO" id="GO:0043047">
    <property type="term" value="F:single-stranded telomeric DNA binding"/>
    <property type="evidence" value="ECO:0007669"/>
    <property type="project" value="TreeGrafter"/>
</dbReference>
<dbReference type="GO" id="GO:0000794">
    <property type="term" value="C:condensed nuclear chromosome"/>
    <property type="evidence" value="ECO:0007669"/>
    <property type="project" value="TreeGrafter"/>
</dbReference>
<gene>
    <name evidence="1" type="ORF">KIPB_003145</name>
</gene>
<organism evidence="1 2">
    <name type="scientific">Kipferlia bialata</name>
    <dbReference type="NCBI Taxonomy" id="797122"/>
    <lineage>
        <taxon>Eukaryota</taxon>
        <taxon>Metamonada</taxon>
        <taxon>Carpediemonas-like organisms</taxon>
        <taxon>Kipferlia</taxon>
    </lineage>
</organism>
<accession>A0A9K3CTH1</accession>
<dbReference type="PANTHER" id="PTHR18867">
    <property type="entry name" value="RAD50"/>
    <property type="match status" value="1"/>
</dbReference>
<protein>
    <submittedName>
        <fullName evidence="1">DNA repair protein Rad50, eukaryotes</fullName>
    </submittedName>
</protein>
<dbReference type="GO" id="GO:0070192">
    <property type="term" value="P:chromosome organization involved in meiotic cell cycle"/>
    <property type="evidence" value="ECO:0007669"/>
    <property type="project" value="TreeGrafter"/>
</dbReference>
<name>A0A9K3CTH1_9EUKA</name>
<proteinExistence type="predicted"/>
<dbReference type="AlphaFoldDB" id="A0A9K3CTH1"/>
<dbReference type="SUPFAM" id="SSF52540">
    <property type="entry name" value="P-loop containing nucleoside triphosphate hydrolases"/>
    <property type="match status" value="1"/>
</dbReference>
<dbReference type="GO" id="GO:0007004">
    <property type="term" value="P:telomere maintenance via telomerase"/>
    <property type="evidence" value="ECO:0007669"/>
    <property type="project" value="TreeGrafter"/>
</dbReference>
<reference evidence="1 2" key="1">
    <citation type="journal article" date="2018" name="PLoS ONE">
        <title>The draft genome of Kipferlia bialata reveals reductive genome evolution in fornicate parasites.</title>
        <authorList>
            <person name="Tanifuji G."/>
            <person name="Takabayashi S."/>
            <person name="Kume K."/>
            <person name="Takagi M."/>
            <person name="Nakayama T."/>
            <person name="Kamikawa R."/>
            <person name="Inagaki Y."/>
            <person name="Hashimoto T."/>
        </authorList>
    </citation>
    <scope>NUCLEOTIDE SEQUENCE [LARGE SCALE GENOMIC DNA]</scope>
    <source>
        <strain evidence="1">NY0173</strain>
    </source>
</reference>
<dbReference type="PANTHER" id="PTHR18867:SF12">
    <property type="entry name" value="DNA REPAIR PROTEIN RAD50"/>
    <property type="match status" value="1"/>
</dbReference>
<dbReference type="OrthoDB" id="18797at2759"/>
<dbReference type="InterPro" id="IPR027417">
    <property type="entry name" value="P-loop_NTPase"/>
</dbReference>
<dbReference type="GO" id="GO:0006302">
    <property type="term" value="P:double-strand break repair"/>
    <property type="evidence" value="ECO:0007669"/>
    <property type="project" value="TreeGrafter"/>
</dbReference>
<dbReference type="GO" id="GO:0003691">
    <property type="term" value="F:double-stranded telomeric DNA binding"/>
    <property type="evidence" value="ECO:0007669"/>
    <property type="project" value="TreeGrafter"/>
</dbReference>
<sequence length="364" mass="41029">MPPPLLHHASMRLSAIEAETQTARRAHTQALSELSSLEPQLQAGTDRLTRAQSDRTEAQHQLDSAHQLVQMMEPMISLHQLKDQYRRVKAEYDTLRQEVGQEGADTGEGDTQQLQQTVQDLQYTKGKTDQTVEALHTSIREKTRAVLRAKPACERHNHLVRDVIVHQSVQTDLRDLVVHIDAAVIEFHTAKMEEVNDTLKELWRTTYTATDILYIYLHSSGATMTGRRKTYSYCLMMGVRSPGGEIKSIPMRGRCSAGQRVMASILVRVALSVTFGSECAMLCLDEPTTNLDAANAESLAGALHRLIQTRLRSAAFQLVLITHDKRFIRHLQCHRLGVDHVYEVSKREGGHSRITRRDLATLDL</sequence>